<gene>
    <name evidence="1" type="ORF">RRG08_018338</name>
</gene>
<proteinExistence type="predicted"/>
<protein>
    <submittedName>
        <fullName evidence="1">Uncharacterized protein</fullName>
    </submittedName>
</protein>
<organism evidence="1 2">
    <name type="scientific">Elysia crispata</name>
    <name type="common">lettuce slug</name>
    <dbReference type="NCBI Taxonomy" id="231223"/>
    <lineage>
        <taxon>Eukaryota</taxon>
        <taxon>Metazoa</taxon>
        <taxon>Spiralia</taxon>
        <taxon>Lophotrochozoa</taxon>
        <taxon>Mollusca</taxon>
        <taxon>Gastropoda</taxon>
        <taxon>Heterobranchia</taxon>
        <taxon>Euthyneura</taxon>
        <taxon>Panpulmonata</taxon>
        <taxon>Sacoglossa</taxon>
        <taxon>Placobranchoidea</taxon>
        <taxon>Plakobranchidae</taxon>
        <taxon>Elysia</taxon>
    </lineage>
</organism>
<name>A0AAE0XZU0_9GAST</name>
<dbReference type="AlphaFoldDB" id="A0AAE0XZU0"/>
<dbReference type="EMBL" id="JAWDGP010007244">
    <property type="protein sequence ID" value="KAK3727354.1"/>
    <property type="molecule type" value="Genomic_DNA"/>
</dbReference>
<evidence type="ECO:0000313" key="1">
    <source>
        <dbReference type="EMBL" id="KAK3727354.1"/>
    </source>
</evidence>
<sequence>MTIRAISTVCDVCQSKKKPVAIDSGKPELSLYHGLETLRTVYSVVTEINIDKSPETNPPPPDNRIVETRAEIMQITQRWVDGLLFDHTSF</sequence>
<keyword evidence="2" id="KW-1185">Reference proteome</keyword>
<dbReference type="Proteomes" id="UP001283361">
    <property type="component" value="Unassembled WGS sequence"/>
</dbReference>
<evidence type="ECO:0000313" key="2">
    <source>
        <dbReference type="Proteomes" id="UP001283361"/>
    </source>
</evidence>
<reference evidence="1" key="1">
    <citation type="journal article" date="2023" name="G3 (Bethesda)">
        <title>A reference genome for the long-term kleptoplast-retaining sea slug Elysia crispata morphotype clarki.</title>
        <authorList>
            <person name="Eastman K.E."/>
            <person name="Pendleton A.L."/>
            <person name="Shaikh M.A."/>
            <person name="Suttiyut T."/>
            <person name="Ogas R."/>
            <person name="Tomko P."/>
            <person name="Gavelis G."/>
            <person name="Widhalm J.R."/>
            <person name="Wisecaver J.H."/>
        </authorList>
    </citation>
    <scope>NUCLEOTIDE SEQUENCE</scope>
    <source>
        <strain evidence="1">ECLA1</strain>
    </source>
</reference>
<accession>A0AAE0XZU0</accession>
<comment type="caution">
    <text evidence="1">The sequence shown here is derived from an EMBL/GenBank/DDBJ whole genome shotgun (WGS) entry which is preliminary data.</text>
</comment>